<dbReference type="OrthoDB" id="8722217at2"/>
<dbReference type="PANTHER" id="PTHR41252:SF1">
    <property type="entry name" value="BLR2505 PROTEIN"/>
    <property type="match status" value="1"/>
</dbReference>
<evidence type="ECO:0000313" key="2">
    <source>
        <dbReference type="EMBL" id="TQJ00774.1"/>
    </source>
</evidence>
<evidence type="ECO:0000259" key="1">
    <source>
        <dbReference type="Pfam" id="PF12680"/>
    </source>
</evidence>
<comment type="caution">
    <text evidence="2">The sequence shown here is derived from an EMBL/GenBank/DDBJ whole genome shotgun (WGS) entry which is preliminary data.</text>
</comment>
<accession>A0A542DCH6</accession>
<keyword evidence="3" id="KW-1185">Reference proteome</keyword>
<dbReference type="InterPro" id="IPR032710">
    <property type="entry name" value="NTF2-like_dom_sf"/>
</dbReference>
<dbReference type="Gene3D" id="3.10.450.50">
    <property type="match status" value="1"/>
</dbReference>
<reference evidence="2 3" key="1">
    <citation type="submission" date="2019-06" db="EMBL/GenBank/DDBJ databases">
        <title>Sequencing the genomes of 1000 actinobacteria strains.</title>
        <authorList>
            <person name="Klenk H.-P."/>
        </authorList>
    </citation>
    <scope>NUCLEOTIDE SEQUENCE [LARGE SCALE GENOMIC DNA]</scope>
    <source>
        <strain evidence="2 3">DSM 45679</strain>
    </source>
</reference>
<feature type="domain" description="SnoaL-like" evidence="1">
    <location>
        <begin position="29"/>
        <end position="122"/>
    </location>
</feature>
<dbReference type="EMBL" id="VFML01000001">
    <property type="protein sequence ID" value="TQJ00774.1"/>
    <property type="molecule type" value="Genomic_DNA"/>
</dbReference>
<dbReference type="Pfam" id="PF12680">
    <property type="entry name" value="SnoaL_2"/>
    <property type="match status" value="1"/>
</dbReference>
<dbReference type="AlphaFoldDB" id="A0A542DCH6"/>
<dbReference type="Proteomes" id="UP000320876">
    <property type="component" value="Unassembled WGS sequence"/>
</dbReference>
<dbReference type="RefSeq" id="WP_141995666.1">
    <property type="nucleotide sequence ID" value="NZ_VFML01000001.1"/>
</dbReference>
<dbReference type="InterPro" id="IPR037401">
    <property type="entry name" value="SnoaL-like"/>
</dbReference>
<name>A0A542DCH6_AMYCI</name>
<dbReference type="SUPFAM" id="SSF54427">
    <property type="entry name" value="NTF2-like"/>
    <property type="match status" value="1"/>
</dbReference>
<proteinExistence type="predicted"/>
<sequence>MSDSTHTARTRALVAEFFREMATTGGDPAAYFAGTVHWDIPGATGIVPWIGPRTGKAQVAEFFARFGDYLERDRFEVRRIIADGPHAVVIGELRSRVRATGRIIESPFAVDITVQDGLITRYVMFEDSWRVAEATRP</sequence>
<gene>
    <name evidence="2" type="ORF">FB471_0424</name>
</gene>
<evidence type="ECO:0000313" key="3">
    <source>
        <dbReference type="Proteomes" id="UP000320876"/>
    </source>
</evidence>
<protein>
    <recommendedName>
        <fullName evidence="1">SnoaL-like domain-containing protein</fullName>
    </recommendedName>
</protein>
<dbReference type="PANTHER" id="PTHR41252">
    <property type="entry name" value="BLR2505 PROTEIN"/>
    <property type="match status" value="1"/>
</dbReference>
<organism evidence="2 3">
    <name type="scientific">Amycolatopsis cihanbeyliensis</name>
    <dbReference type="NCBI Taxonomy" id="1128664"/>
    <lineage>
        <taxon>Bacteria</taxon>
        <taxon>Bacillati</taxon>
        <taxon>Actinomycetota</taxon>
        <taxon>Actinomycetes</taxon>
        <taxon>Pseudonocardiales</taxon>
        <taxon>Pseudonocardiaceae</taxon>
        <taxon>Amycolatopsis</taxon>
    </lineage>
</organism>